<dbReference type="InterPro" id="IPR003772">
    <property type="entry name" value="YceD"/>
</dbReference>
<dbReference type="Proteomes" id="UP001300012">
    <property type="component" value="Unassembled WGS sequence"/>
</dbReference>
<reference evidence="1 2" key="1">
    <citation type="submission" date="2022-08" db="EMBL/GenBank/DDBJ databases">
        <title>Paenibacillus endoradicis sp. nov., Paenibacillus radicibacter sp. nov and Paenibacillus pararadicis sp. nov., three cold-adapted plant growth-promoting bacteria isolated from root of Larix gmelinii in Great Khingan.</title>
        <authorList>
            <person name="Xue H."/>
        </authorList>
    </citation>
    <scope>NUCLEOTIDE SEQUENCE [LARGE SCALE GENOMIC DNA]</scope>
    <source>
        <strain evidence="1 2">N5-1-1-5</strain>
    </source>
</reference>
<gene>
    <name evidence="1" type="ORF">NV381_06525</name>
</gene>
<organism evidence="1 2">
    <name type="scientific">Paenibacillus radicis</name>
    <name type="common">ex Xue et al. 2023</name>
    <dbReference type="NCBI Taxonomy" id="2972489"/>
    <lineage>
        <taxon>Bacteria</taxon>
        <taxon>Bacillati</taxon>
        <taxon>Bacillota</taxon>
        <taxon>Bacilli</taxon>
        <taxon>Bacillales</taxon>
        <taxon>Paenibacillaceae</taxon>
        <taxon>Paenibacillus</taxon>
    </lineage>
</organism>
<dbReference type="RefSeq" id="WP_258212453.1">
    <property type="nucleotide sequence ID" value="NZ_JANQBD010000003.1"/>
</dbReference>
<dbReference type="PANTHER" id="PTHR34374:SF1">
    <property type="entry name" value="LARGE RIBOSOMAL RNA SUBUNIT ACCUMULATION PROTEIN YCED HOMOLOG 1, CHLOROPLASTIC"/>
    <property type="match status" value="1"/>
</dbReference>
<evidence type="ECO:0000313" key="2">
    <source>
        <dbReference type="Proteomes" id="UP001300012"/>
    </source>
</evidence>
<keyword evidence="2" id="KW-1185">Reference proteome</keyword>
<dbReference type="Pfam" id="PF02620">
    <property type="entry name" value="YceD"/>
    <property type="match status" value="1"/>
</dbReference>
<dbReference type="EMBL" id="JANQBD010000003">
    <property type="protein sequence ID" value="MCR8630856.1"/>
    <property type="molecule type" value="Genomic_DNA"/>
</dbReference>
<proteinExistence type="predicted"/>
<comment type="caution">
    <text evidence="1">The sequence shown here is derived from an EMBL/GenBank/DDBJ whole genome shotgun (WGS) entry which is preliminary data.</text>
</comment>
<sequence>MFIRLRELAQKADTVHIDEVVDLTGVFMQRNDLLGFGPLHVKLHAQYQGEVAEVTGELSIDVEQPCSRCLVPVKQKLEIPFHETFARAADESKPDDDDEFEYHEDDYHENEEIHYVKDEKIELLPYVLENVVLALPLVPLCGEDCQGLCPVCGTNRNEHACGCKQDNTDPRLAGLADFFKE</sequence>
<accession>A0ABT1YCD1</accession>
<protein>
    <submittedName>
        <fullName evidence="1">DUF177 domain-containing protein</fullName>
    </submittedName>
</protein>
<name>A0ABT1YCD1_9BACL</name>
<evidence type="ECO:0000313" key="1">
    <source>
        <dbReference type="EMBL" id="MCR8630856.1"/>
    </source>
</evidence>
<dbReference type="PANTHER" id="PTHR34374">
    <property type="entry name" value="LARGE RIBOSOMAL RNA SUBUNIT ACCUMULATION PROTEIN YCED HOMOLOG 1, CHLOROPLASTIC"/>
    <property type="match status" value="1"/>
</dbReference>